<organism evidence="1 2">
    <name type="scientific">Callosobruchus maculatus</name>
    <name type="common">Southern cowpea weevil</name>
    <name type="synonym">Pulse bruchid</name>
    <dbReference type="NCBI Taxonomy" id="64391"/>
    <lineage>
        <taxon>Eukaryota</taxon>
        <taxon>Metazoa</taxon>
        <taxon>Ecdysozoa</taxon>
        <taxon>Arthropoda</taxon>
        <taxon>Hexapoda</taxon>
        <taxon>Insecta</taxon>
        <taxon>Pterygota</taxon>
        <taxon>Neoptera</taxon>
        <taxon>Endopterygota</taxon>
        <taxon>Coleoptera</taxon>
        <taxon>Polyphaga</taxon>
        <taxon>Cucujiformia</taxon>
        <taxon>Chrysomeloidea</taxon>
        <taxon>Chrysomelidae</taxon>
        <taxon>Bruchinae</taxon>
        <taxon>Bruchini</taxon>
        <taxon>Callosobruchus</taxon>
    </lineage>
</organism>
<dbReference type="Proteomes" id="UP000410492">
    <property type="component" value="Unassembled WGS sequence"/>
</dbReference>
<dbReference type="OrthoDB" id="6732782at2759"/>
<name>A0A653D408_CALMS</name>
<accession>A0A653D408</accession>
<evidence type="ECO:0000313" key="2">
    <source>
        <dbReference type="Proteomes" id="UP000410492"/>
    </source>
</evidence>
<dbReference type="AlphaFoldDB" id="A0A653D408"/>
<dbReference type="EMBL" id="CAACVG010009981">
    <property type="protein sequence ID" value="VEN54685.1"/>
    <property type="molecule type" value="Genomic_DNA"/>
</dbReference>
<proteinExistence type="predicted"/>
<sequence>MNVPTTFIIESLDKAMLPTNLLVVLLKNIFRFGRLGITVTSDDQVHLMLSYSPKRETVEKKLKLLPVKYLRVFADSEEEFKLLCT</sequence>
<feature type="non-terminal residue" evidence="1">
    <location>
        <position position="85"/>
    </location>
</feature>
<reference evidence="1 2" key="1">
    <citation type="submission" date="2019-01" db="EMBL/GenBank/DDBJ databases">
        <authorList>
            <person name="Sayadi A."/>
        </authorList>
    </citation>
    <scope>NUCLEOTIDE SEQUENCE [LARGE SCALE GENOMIC DNA]</scope>
</reference>
<evidence type="ECO:0000313" key="1">
    <source>
        <dbReference type="EMBL" id="VEN54685.1"/>
    </source>
</evidence>
<keyword evidence="2" id="KW-1185">Reference proteome</keyword>
<gene>
    <name evidence="1" type="ORF">CALMAC_LOCUS14090</name>
</gene>
<protein>
    <submittedName>
        <fullName evidence="1">Uncharacterized protein</fullName>
    </submittedName>
</protein>